<dbReference type="Pfam" id="PF06168">
    <property type="entry name" value="DUF981"/>
    <property type="match status" value="1"/>
</dbReference>
<keyword evidence="1" id="KW-0812">Transmembrane</keyword>
<keyword evidence="1" id="KW-0472">Membrane</keyword>
<dbReference type="AlphaFoldDB" id="A0A8J7HB69"/>
<feature type="transmembrane region" description="Helical" evidence="1">
    <location>
        <begin position="73"/>
        <end position="90"/>
    </location>
</feature>
<feature type="transmembrane region" description="Helical" evidence="1">
    <location>
        <begin position="97"/>
        <end position="114"/>
    </location>
</feature>
<dbReference type="InterPro" id="IPR009324">
    <property type="entry name" value="DUF981"/>
</dbReference>
<comment type="caution">
    <text evidence="2">The sequence shown here is derived from an EMBL/GenBank/DDBJ whole genome shotgun (WGS) entry which is preliminary data.</text>
</comment>
<dbReference type="EMBL" id="JAECZB010000016">
    <property type="protein sequence ID" value="MBH8552582.1"/>
    <property type="molecule type" value="Genomic_DNA"/>
</dbReference>
<reference evidence="2 3" key="1">
    <citation type="journal article" date="2021" name="Int. J. Syst. Evol. Microbiol.">
        <title>Amazonocrinis nigriterrae gen. nov., sp. nov., Atlanticothrix silvestris gen. nov., sp. nov. and Dendronalium phyllosphericum gen. nov., sp. nov., nostocacean cyanobacteria from Brazilian environments.</title>
        <authorList>
            <person name="Alvarenga D.O."/>
            <person name="Andreote A.P.D."/>
            <person name="Branco L.H.Z."/>
            <person name="Delbaje E."/>
            <person name="Cruz R.B."/>
            <person name="Varani A.M."/>
            <person name="Fiore M.F."/>
        </authorList>
    </citation>
    <scope>NUCLEOTIDE SEQUENCE [LARGE SCALE GENOMIC DNA]</scope>
    <source>
        <strain evidence="2 3">CENA357</strain>
    </source>
</reference>
<sequence>MFIDYITLMLMNLVAGLVLLATYVYFGLDESNQKRWVPGFGMVGAIALVTGLHMTFTWPVIGSFNIAYGETSVLFGILFIGTSLALAMGWDLLTISIYGFFAGLVSLLIGVRFINLGLTPTPLRVGIAFILVGLGGVFSAPTLYFRKNRLLRTIGAIVLLVAALIFTHIGLDAYWAHLETFSTWQPGLWRKN</sequence>
<dbReference type="Proteomes" id="UP000599391">
    <property type="component" value="Unassembled WGS sequence"/>
</dbReference>
<evidence type="ECO:0000256" key="1">
    <source>
        <dbReference type="SAM" id="Phobius"/>
    </source>
</evidence>
<evidence type="ECO:0000313" key="2">
    <source>
        <dbReference type="EMBL" id="MBH8552582.1"/>
    </source>
</evidence>
<feature type="transmembrane region" description="Helical" evidence="1">
    <location>
        <begin position="126"/>
        <end position="145"/>
    </location>
</feature>
<gene>
    <name evidence="2" type="ORF">I8751_09385</name>
</gene>
<feature type="transmembrane region" description="Helical" evidence="1">
    <location>
        <begin position="6"/>
        <end position="28"/>
    </location>
</feature>
<organism evidence="2 3">
    <name type="scientific">Atlanticothrix silvestris CENA357</name>
    <dbReference type="NCBI Taxonomy" id="1725252"/>
    <lineage>
        <taxon>Bacteria</taxon>
        <taxon>Bacillati</taxon>
        <taxon>Cyanobacteriota</taxon>
        <taxon>Cyanophyceae</taxon>
        <taxon>Nostocales</taxon>
        <taxon>Nodulariaceae</taxon>
        <taxon>Atlanticothrix</taxon>
        <taxon>Atlanticothrix silvestris</taxon>
    </lineage>
</organism>
<dbReference type="RefSeq" id="WP_214438889.1">
    <property type="nucleotide sequence ID" value="NZ_JAECZB010000016.1"/>
</dbReference>
<keyword evidence="1" id="KW-1133">Transmembrane helix</keyword>
<feature type="transmembrane region" description="Helical" evidence="1">
    <location>
        <begin position="157"/>
        <end position="176"/>
    </location>
</feature>
<proteinExistence type="predicted"/>
<protein>
    <submittedName>
        <fullName evidence="2">DUF981 domain-containing protein</fullName>
    </submittedName>
</protein>
<evidence type="ECO:0000313" key="3">
    <source>
        <dbReference type="Proteomes" id="UP000599391"/>
    </source>
</evidence>
<feature type="transmembrane region" description="Helical" evidence="1">
    <location>
        <begin position="40"/>
        <end position="61"/>
    </location>
</feature>
<accession>A0A8J7HB69</accession>
<name>A0A8J7HB69_9CYAN</name>
<keyword evidence="3" id="KW-1185">Reference proteome</keyword>